<evidence type="ECO:0000313" key="4">
    <source>
        <dbReference type="Proteomes" id="UP000077051"/>
    </source>
</evidence>
<proteinExistence type="predicted"/>
<feature type="compositionally biased region" description="Polar residues" evidence="1">
    <location>
        <begin position="299"/>
        <end position="310"/>
    </location>
</feature>
<dbReference type="InterPro" id="IPR007330">
    <property type="entry name" value="MIT_dom"/>
</dbReference>
<gene>
    <name evidence="3" type="ORF">MUCCIDRAFT_79339</name>
</gene>
<feature type="domain" description="MIT" evidence="2">
    <location>
        <begin position="15"/>
        <end position="77"/>
    </location>
</feature>
<dbReference type="PANTHER" id="PTHR37327:SF1">
    <property type="entry name" value="MICROTUBULE INTERACTING AND TRANSPORT DOMAIN-CONTAINING PROTEIN"/>
    <property type="match status" value="1"/>
</dbReference>
<reference evidence="3 4" key="1">
    <citation type="submission" date="2015-06" db="EMBL/GenBank/DDBJ databases">
        <title>Expansion of signal transduction pathways in fungi by whole-genome duplication.</title>
        <authorList>
            <consortium name="DOE Joint Genome Institute"/>
            <person name="Corrochano L.M."/>
            <person name="Kuo A."/>
            <person name="Marcet-Houben M."/>
            <person name="Polaino S."/>
            <person name="Salamov A."/>
            <person name="Villalobos J.M."/>
            <person name="Alvarez M.I."/>
            <person name="Avalos J."/>
            <person name="Benito E.P."/>
            <person name="Benoit I."/>
            <person name="Burger G."/>
            <person name="Camino L.P."/>
            <person name="Canovas D."/>
            <person name="Cerda-Olmedo E."/>
            <person name="Cheng J.-F."/>
            <person name="Dominguez A."/>
            <person name="Elias M."/>
            <person name="Eslava A.P."/>
            <person name="Glaser F."/>
            <person name="Grimwood J."/>
            <person name="Gutierrez G."/>
            <person name="Heitman J."/>
            <person name="Henrissat B."/>
            <person name="Iturriaga E.A."/>
            <person name="Lang B.F."/>
            <person name="Lavin J.L."/>
            <person name="Lee S."/>
            <person name="Li W."/>
            <person name="Lindquist E."/>
            <person name="Lopez-Garcia S."/>
            <person name="Luque E.M."/>
            <person name="Marcos A.T."/>
            <person name="Martin J."/>
            <person name="Mccluskey K."/>
            <person name="Medina H.R."/>
            <person name="Miralles-Duran A."/>
            <person name="Miyazaki A."/>
            <person name="Munoz-Torres E."/>
            <person name="Oguiza J.A."/>
            <person name="Ohm R."/>
            <person name="Olmedo M."/>
            <person name="Orejas M."/>
            <person name="Ortiz-Castellanos L."/>
            <person name="Pisabarro A.G."/>
            <person name="Rodriguez-Romero J."/>
            <person name="Ruiz-Herrera J."/>
            <person name="Ruiz-Vazquez R."/>
            <person name="Sanz C."/>
            <person name="Schackwitz W."/>
            <person name="Schmutz J."/>
            <person name="Shahriari M."/>
            <person name="Shelest E."/>
            <person name="Silva-Franco F."/>
            <person name="Soanes D."/>
            <person name="Syed K."/>
            <person name="Tagua V.G."/>
            <person name="Talbot N.J."/>
            <person name="Thon M."/>
            <person name="De Vries R.P."/>
            <person name="Wiebenga A."/>
            <person name="Yadav J.S."/>
            <person name="Braun E.L."/>
            <person name="Baker S."/>
            <person name="Garre V."/>
            <person name="Horwitz B."/>
            <person name="Torres-Martinez S."/>
            <person name="Idnurm A."/>
            <person name="Herrera-Estrella A."/>
            <person name="Gabaldon T."/>
            <person name="Grigoriev I.V."/>
        </authorList>
    </citation>
    <scope>NUCLEOTIDE SEQUENCE [LARGE SCALE GENOMIC DNA]</scope>
    <source>
        <strain evidence="3 4">CBS 277.49</strain>
    </source>
</reference>
<dbReference type="PANTHER" id="PTHR37327">
    <property type="entry name" value="CHROMOSOME 1, WHOLE GENOME SHOTGUN SEQUENCE"/>
    <property type="match status" value="1"/>
</dbReference>
<evidence type="ECO:0000259" key="2">
    <source>
        <dbReference type="Pfam" id="PF04212"/>
    </source>
</evidence>
<feature type="region of interest" description="Disordered" evidence="1">
    <location>
        <begin position="87"/>
        <end position="125"/>
    </location>
</feature>
<comment type="caution">
    <text evidence="3">The sequence shown here is derived from an EMBL/GenBank/DDBJ whole genome shotgun (WGS) entry which is preliminary data.</text>
</comment>
<feature type="region of interest" description="Disordered" evidence="1">
    <location>
        <begin position="366"/>
        <end position="398"/>
    </location>
</feature>
<sequence length="486" mass="53212">MKNSFKDATIKQCIDLALEKANTAVNYDTSNDFHNAIAAYTEAVELLVFVLQHPSSSNDTAGLKSICNIYLERINFLSYLKVSEDSNNKQNIPQNDQKPAISSPETSPLDVPLSTHSSPHAQQHHTSKFNSVLMNIFAKKSAKKNKTSSATSFSNHTSIFNFTHHHQKDTHKSVEIQPRSSKSSPMFPLDYSKWNRQARTKNHHLSSDNILAHQYHSTSLPYTTTPHHLQRPANTQLDNVKDLIPNGESRPAATIEQHQEQFSVSGPFTIDKQYNTTSMTTHGGNCGYPVAKTSFKIDNSSSSPKISLNTALPIPKKSSQRKKRVSPPPAGHSEPIRDSSLNATCAWRSTSRSPFSPSSADQCRIDMILNTPPPPPPISDKSANRTSTSLSSAPNKRVSSSLRLKTTFSLTSPPTIKSGGIISSSEDHDDGTVALSPCSSSIPDSPIKTVKIDPSIILNYPEAQVTVSNENIINTFGSNMAEPTVI</sequence>
<dbReference type="Gene3D" id="1.20.58.80">
    <property type="entry name" value="Phosphotransferase system, lactose/cellobiose-type IIA subunit"/>
    <property type="match status" value="1"/>
</dbReference>
<evidence type="ECO:0000313" key="3">
    <source>
        <dbReference type="EMBL" id="OAD04220.1"/>
    </source>
</evidence>
<name>A0A162QMK2_MUCCL</name>
<protein>
    <recommendedName>
        <fullName evidence="2">MIT domain-containing protein</fullName>
    </recommendedName>
</protein>
<feature type="region of interest" description="Disordered" evidence="1">
    <location>
        <begin position="299"/>
        <end position="343"/>
    </location>
</feature>
<organism evidence="3 4">
    <name type="scientific">Mucor lusitanicus CBS 277.49</name>
    <dbReference type="NCBI Taxonomy" id="747725"/>
    <lineage>
        <taxon>Eukaryota</taxon>
        <taxon>Fungi</taxon>
        <taxon>Fungi incertae sedis</taxon>
        <taxon>Mucoromycota</taxon>
        <taxon>Mucoromycotina</taxon>
        <taxon>Mucoromycetes</taxon>
        <taxon>Mucorales</taxon>
        <taxon>Mucorineae</taxon>
        <taxon>Mucoraceae</taxon>
        <taxon>Mucor</taxon>
    </lineage>
</organism>
<dbReference type="InterPro" id="IPR036181">
    <property type="entry name" value="MIT_dom_sf"/>
</dbReference>
<feature type="compositionally biased region" description="Polar residues" evidence="1">
    <location>
        <begin position="384"/>
        <end position="398"/>
    </location>
</feature>
<dbReference type="EMBL" id="AMYB01000003">
    <property type="protein sequence ID" value="OAD04220.1"/>
    <property type="molecule type" value="Genomic_DNA"/>
</dbReference>
<dbReference type="OrthoDB" id="2245455at2759"/>
<dbReference type="VEuPathDB" id="FungiDB:MUCCIDRAFT_79339"/>
<feature type="compositionally biased region" description="Polar residues" evidence="1">
    <location>
        <begin position="88"/>
        <end position="97"/>
    </location>
</feature>
<dbReference type="Proteomes" id="UP000077051">
    <property type="component" value="Unassembled WGS sequence"/>
</dbReference>
<dbReference type="SUPFAM" id="SSF116846">
    <property type="entry name" value="MIT domain"/>
    <property type="match status" value="1"/>
</dbReference>
<accession>A0A162QMK2</accession>
<evidence type="ECO:0000256" key="1">
    <source>
        <dbReference type="SAM" id="MobiDB-lite"/>
    </source>
</evidence>
<dbReference type="Pfam" id="PF04212">
    <property type="entry name" value="MIT"/>
    <property type="match status" value="1"/>
</dbReference>
<keyword evidence="4" id="KW-1185">Reference proteome</keyword>
<dbReference type="AlphaFoldDB" id="A0A162QMK2"/>